<evidence type="ECO:0008006" key="10">
    <source>
        <dbReference type="Google" id="ProtNLM"/>
    </source>
</evidence>
<dbReference type="InterPro" id="IPR018937">
    <property type="entry name" value="MMgT"/>
</dbReference>
<evidence type="ECO:0000256" key="1">
    <source>
        <dbReference type="ARBA" id="ARBA00004127"/>
    </source>
</evidence>
<dbReference type="GeneID" id="28896707"/>
<dbReference type="InterPro" id="IPR053279">
    <property type="entry name" value="EMC_subunit"/>
</dbReference>
<feature type="region of interest" description="Disordered" evidence="6">
    <location>
        <begin position="53"/>
        <end position="75"/>
    </location>
</feature>
<keyword evidence="9" id="KW-1185">Reference proteome</keyword>
<dbReference type="STRING" id="1328760.A0A165JP52"/>
<organism evidence="8 9">
    <name type="scientific">Xylona heveae (strain CBS 132557 / TC161)</name>
    <dbReference type="NCBI Taxonomy" id="1328760"/>
    <lineage>
        <taxon>Eukaryota</taxon>
        <taxon>Fungi</taxon>
        <taxon>Dikarya</taxon>
        <taxon>Ascomycota</taxon>
        <taxon>Pezizomycotina</taxon>
        <taxon>Xylonomycetes</taxon>
        <taxon>Xylonales</taxon>
        <taxon>Xylonaceae</taxon>
        <taxon>Xylona</taxon>
    </lineage>
</organism>
<evidence type="ECO:0000256" key="4">
    <source>
        <dbReference type="ARBA" id="ARBA00022989"/>
    </source>
</evidence>
<evidence type="ECO:0000313" key="8">
    <source>
        <dbReference type="EMBL" id="KZF26472.1"/>
    </source>
</evidence>
<keyword evidence="4" id="KW-1133">Transmembrane helix</keyword>
<evidence type="ECO:0000256" key="5">
    <source>
        <dbReference type="ARBA" id="ARBA00023136"/>
    </source>
</evidence>
<evidence type="ECO:0000256" key="2">
    <source>
        <dbReference type="ARBA" id="ARBA00006109"/>
    </source>
</evidence>
<dbReference type="Proteomes" id="UP000076632">
    <property type="component" value="Unassembled WGS sequence"/>
</dbReference>
<dbReference type="PANTHER" id="PTHR28144:SF1">
    <property type="entry name" value="ER MEMBRANE PROTEIN COMPLEX SUBUNIT 5"/>
    <property type="match status" value="1"/>
</dbReference>
<dbReference type="Pfam" id="PF10270">
    <property type="entry name" value="MMgT"/>
    <property type="match status" value="1"/>
</dbReference>
<dbReference type="PANTHER" id="PTHR28144">
    <property type="entry name" value="ER MEMBRANE PROTEIN COMPLEX SUBUNIT 5"/>
    <property type="match status" value="1"/>
</dbReference>
<feature type="compositionally biased region" description="Low complexity" evidence="6">
    <location>
        <begin position="54"/>
        <end position="75"/>
    </location>
</feature>
<proteinExistence type="inferred from homology"/>
<comment type="subcellular location">
    <subcellularLocation>
        <location evidence="1">Endomembrane system</location>
        <topology evidence="1">Multi-pass membrane protein</topology>
    </subcellularLocation>
</comment>
<feature type="signal peptide" evidence="7">
    <location>
        <begin position="1"/>
        <end position="22"/>
    </location>
</feature>
<dbReference type="OMA" id="YGFWDIR"/>
<dbReference type="RefSeq" id="XP_018192027.1">
    <property type="nucleotide sequence ID" value="XM_018331570.1"/>
</dbReference>
<gene>
    <name evidence="8" type="ORF">L228DRAFT_242951</name>
</gene>
<feature type="chain" id="PRO_5007860214" description="Magnesium transporter" evidence="7">
    <location>
        <begin position="23"/>
        <end position="171"/>
    </location>
</feature>
<name>A0A165JP52_XYLHT</name>
<evidence type="ECO:0000313" key="9">
    <source>
        <dbReference type="Proteomes" id="UP000076632"/>
    </source>
</evidence>
<evidence type="ECO:0000256" key="6">
    <source>
        <dbReference type="SAM" id="MobiDB-lite"/>
    </source>
</evidence>
<dbReference type="EMBL" id="KV407454">
    <property type="protein sequence ID" value="KZF26472.1"/>
    <property type="molecule type" value="Genomic_DNA"/>
</dbReference>
<keyword evidence="5" id="KW-0472">Membrane</keyword>
<keyword evidence="7" id="KW-0732">Signal</keyword>
<evidence type="ECO:0000256" key="3">
    <source>
        <dbReference type="ARBA" id="ARBA00022692"/>
    </source>
</evidence>
<dbReference type="GO" id="GO:0072546">
    <property type="term" value="C:EMC complex"/>
    <property type="evidence" value="ECO:0007669"/>
    <property type="project" value="TreeGrafter"/>
</dbReference>
<dbReference type="AlphaFoldDB" id="A0A165JP52"/>
<sequence>MTILSKSLTLVGSILLFHACYSAHEHTALYHTPSSSALSGASRFTSSFRLPLGSQSSSSSQSAAASTSTSSSSSTDLPLDIILETLLSVLVICLGLVLGANELRPIAWRVWAGQLERTKGASAASGADKSEIAAGNPFRALEERVGFWDVRAQRKDFANWVRGGDPDVKVD</sequence>
<dbReference type="GO" id="GO:0034975">
    <property type="term" value="P:protein folding in endoplasmic reticulum"/>
    <property type="evidence" value="ECO:0007669"/>
    <property type="project" value="TreeGrafter"/>
</dbReference>
<dbReference type="InParanoid" id="A0A165JP52"/>
<reference evidence="8 9" key="1">
    <citation type="journal article" date="2016" name="Fungal Biol.">
        <title>The genome of Xylona heveae provides a window into fungal endophytism.</title>
        <authorList>
            <person name="Gazis R."/>
            <person name="Kuo A."/>
            <person name="Riley R."/>
            <person name="LaButti K."/>
            <person name="Lipzen A."/>
            <person name="Lin J."/>
            <person name="Amirebrahimi M."/>
            <person name="Hesse C.N."/>
            <person name="Spatafora J.W."/>
            <person name="Henrissat B."/>
            <person name="Hainaut M."/>
            <person name="Grigoriev I.V."/>
            <person name="Hibbett D.S."/>
        </authorList>
    </citation>
    <scope>NUCLEOTIDE SEQUENCE [LARGE SCALE GENOMIC DNA]</scope>
    <source>
        <strain evidence="8 9">TC161</strain>
    </source>
</reference>
<protein>
    <recommendedName>
        <fullName evidence="10">Magnesium transporter</fullName>
    </recommendedName>
</protein>
<comment type="similarity">
    <text evidence="2">Belongs to the membrane magnesium transporter (TC 1.A.67) family.</text>
</comment>
<keyword evidence="3" id="KW-0812">Transmembrane</keyword>
<dbReference type="OrthoDB" id="44756at2759"/>
<accession>A0A165JP52</accession>
<evidence type="ECO:0000256" key="7">
    <source>
        <dbReference type="SAM" id="SignalP"/>
    </source>
</evidence>